<dbReference type="AlphaFoldDB" id="A0A381Q723"/>
<name>A0A381Q723_9ZZZZ</name>
<organism evidence="2">
    <name type="scientific">marine metagenome</name>
    <dbReference type="NCBI Taxonomy" id="408172"/>
    <lineage>
        <taxon>unclassified sequences</taxon>
        <taxon>metagenomes</taxon>
        <taxon>ecological metagenomes</taxon>
    </lineage>
</organism>
<proteinExistence type="predicted"/>
<keyword evidence="1" id="KW-0472">Membrane</keyword>
<accession>A0A381Q723</accession>
<dbReference type="EMBL" id="UINC01001221">
    <property type="protein sequence ID" value="SUZ74758.1"/>
    <property type="molecule type" value="Genomic_DNA"/>
</dbReference>
<keyword evidence="1" id="KW-1133">Transmembrane helix</keyword>
<gene>
    <name evidence="2" type="ORF">METZ01_LOCUS27612</name>
</gene>
<feature type="transmembrane region" description="Helical" evidence="1">
    <location>
        <begin position="14"/>
        <end position="33"/>
    </location>
</feature>
<reference evidence="2" key="1">
    <citation type="submission" date="2018-05" db="EMBL/GenBank/DDBJ databases">
        <authorList>
            <person name="Lanie J.A."/>
            <person name="Ng W.-L."/>
            <person name="Kazmierczak K.M."/>
            <person name="Andrzejewski T.M."/>
            <person name="Davidsen T.M."/>
            <person name="Wayne K.J."/>
            <person name="Tettelin H."/>
            <person name="Glass J.I."/>
            <person name="Rusch D."/>
            <person name="Podicherti R."/>
            <person name="Tsui H.-C.T."/>
            <person name="Winkler M.E."/>
        </authorList>
    </citation>
    <scope>NUCLEOTIDE SEQUENCE</scope>
</reference>
<protein>
    <submittedName>
        <fullName evidence="2">Uncharacterized protein</fullName>
    </submittedName>
</protein>
<evidence type="ECO:0000313" key="2">
    <source>
        <dbReference type="EMBL" id="SUZ74758.1"/>
    </source>
</evidence>
<evidence type="ECO:0000256" key="1">
    <source>
        <dbReference type="SAM" id="Phobius"/>
    </source>
</evidence>
<sequence length="35" mass="3885">MVRSKLSYRVLTEFIVTFDFLTLLAAGVLLCAVPP</sequence>
<keyword evidence="1" id="KW-0812">Transmembrane</keyword>